<proteinExistence type="predicted"/>
<protein>
    <submittedName>
        <fullName evidence="1">Uncharacterized protein</fullName>
    </submittedName>
</protein>
<evidence type="ECO:0000313" key="1">
    <source>
        <dbReference type="EMBL" id="UBF21284.1"/>
    </source>
</evidence>
<evidence type="ECO:0000313" key="2">
    <source>
        <dbReference type="Proteomes" id="UP000828049"/>
    </source>
</evidence>
<gene>
    <name evidence="1" type="ORF">HRTV-13_gp38</name>
</gene>
<organism evidence="1 2">
    <name type="scientific">Halorubrum phage HRTV-13</name>
    <dbReference type="NCBI Taxonomy" id="2877993"/>
    <lineage>
        <taxon>Viruses</taxon>
        <taxon>Duplodnaviria</taxon>
        <taxon>Heunggongvirae</taxon>
        <taxon>Uroviricota</taxon>
        <taxon>Caudoviricetes</taxon>
        <taxon>Thumleimavirales</taxon>
        <taxon>Hafunaviridae</taxon>
        <taxon>Haloferacalesvirus</taxon>
        <taxon>Haloferacalesvirus hv5</taxon>
    </lineage>
</organism>
<dbReference type="Proteomes" id="UP000828049">
    <property type="component" value="Segment"/>
</dbReference>
<accession>A0AAE8XWC1</accession>
<name>A0AAE8XWC1_9CAUD</name>
<sequence>MSNPQITEEMVNEALSKEGDGGDVSEKTAVYFDQKVWGSFVEEDSNVDSDDFLELTEKSVNEADFIYPLSIENLIETVSHPEREFTEEVYEIMMELSQNYTLRYLDSVLDYEAINYICSRHPLMLSLDMKSVVIGKGLANVGGGWRITPESEVDEETVELFRRVVEDDEINREILLSDDMIENAPGVTPEEKEQYTEQYREAMRENDAEVDFDDDTDRSLYITEVFERRILTRLQYYCEQLGFDYRRLILETFNPNSFEQSFSQFPTFYTESNLSFSTESLSKREPEFNDILDITSLSVAAPYCDIVVGEQFFTGMLHRYDVGEKYDTKIFSSVVEFRDWLNDELD</sequence>
<reference evidence="1" key="1">
    <citation type="submission" date="2021-05" db="EMBL/GenBank/DDBJ databases">
        <title>Diversity, taxonomy and evolution of archaeal viruses of the class Caudoviricetes.</title>
        <authorList>
            <person name="Liu Y."/>
            <person name="Demina T.A."/>
            <person name="Roux S."/>
            <person name="Aiewsakun P."/>
            <person name="Kazlauskas D."/>
            <person name="Simmonds P."/>
            <person name="Prangishvili D."/>
            <person name="Oksanen H.M."/>
            <person name="Krupovic M."/>
        </authorList>
    </citation>
    <scope>NUCLEOTIDE SEQUENCE</scope>
    <source>
        <strain evidence="1">HRTV-13/1</strain>
    </source>
</reference>
<dbReference type="EMBL" id="MZ334510">
    <property type="protein sequence ID" value="UBF21284.1"/>
    <property type="molecule type" value="Genomic_DNA"/>
</dbReference>